<evidence type="ECO:0000313" key="1">
    <source>
        <dbReference type="EMBL" id="KAK8376718.1"/>
    </source>
</evidence>
<gene>
    <name evidence="1" type="ORF">O3P69_009968</name>
</gene>
<name>A0AAW0SNJ2_SCYPA</name>
<sequence length="123" mass="13566">MSAEGECVDAGRQCLLLSFPGGPEAGSEGHKTALSPDVDHLPQTLIIRQSEIWLCPCMKYLYTMSQVGCGASLFLTQSLSQTTPYPYTKKDLRHILQSSTSYFSVHPCVCSVQKMRENPSVHL</sequence>
<comment type="caution">
    <text evidence="1">The sequence shown here is derived from an EMBL/GenBank/DDBJ whole genome shotgun (WGS) entry which is preliminary data.</text>
</comment>
<dbReference type="AlphaFoldDB" id="A0AAW0SNJ2"/>
<proteinExistence type="predicted"/>
<accession>A0AAW0SNJ2</accession>
<dbReference type="EMBL" id="JARAKH010000048">
    <property type="protein sequence ID" value="KAK8376718.1"/>
    <property type="molecule type" value="Genomic_DNA"/>
</dbReference>
<keyword evidence="2" id="KW-1185">Reference proteome</keyword>
<dbReference type="Proteomes" id="UP001487740">
    <property type="component" value="Unassembled WGS sequence"/>
</dbReference>
<protein>
    <submittedName>
        <fullName evidence="1">Uncharacterized protein</fullName>
    </submittedName>
</protein>
<evidence type="ECO:0000313" key="2">
    <source>
        <dbReference type="Proteomes" id="UP001487740"/>
    </source>
</evidence>
<reference evidence="1 2" key="1">
    <citation type="submission" date="2023-03" db="EMBL/GenBank/DDBJ databases">
        <title>High-quality genome of Scylla paramamosain provides insights in environmental adaptation.</title>
        <authorList>
            <person name="Zhang L."/>
        </authorList>
    </citation>
    <scope>NUCLEOTIDE SEQUENCE [LARGE SCALE GENOMIC DNA]</scope>
    <source>
        <strain evidence="1">LZ_2023a</strain>
        <tissue evidence="1">Muscle</tissue>
    </source>
</reference>
<organism evidence="1 2">
    <name type="scientific">Scylla paramamosain</name>
    <name type="common">Mud crab</name>
    <dbReference type="NCBI Taxonomy" id="85552"/>
    <lineage>
        <taxon>Eukaryota</taxon>
        <taxon>Metazoa</taxon>
        <taxon>Ecdysozoa</taxon>
        <taxon>Arthropoda</taxon>
        <taxon>Crustacea</taxon>
        <taxon>Multicrustacea</taxon>
        <taxon>Malacostraca</taxon>
        <taxon>Eumalacostraca</taxon>
        <taxon>Eucarida</taxon>
        <taxon>Decapoda</taxon>
        <taxon>Pleocyemata</taxon>
        <taxon>Brachyura</taxon>
        <taxon>Eubrachyura</taxon>
        <taxon>Portunoidea</taxon>
        <taxon>Portunidae</taxon>
        <taxon>Portuninae</taxon>
        <taxon>Scylla</taxon>
    </lineage>
</organism>